<dbReference type="GO" id="GO:0016020">
    <property type="term" value="C:membrane"/>
    <property type="evidence" value="ECO:0007669"/>
    <property type="project" value="UniProtKB-SubCell"/>
</dbReference>
<dbReference type="PANTHER" id="PTHR23506:SF26">
    <property type="entry name" value="MFS-TYPE TRANSPORTER SLC18B1"/>
    <property type="match status" value="1"/>
</dbReference>
<feature type="transmembrane region" description="Helical" evidence="6">
    <location>
        <begin position="78"/>
        <end position="100"/>
    </location>
</feature>
<keyword evidence="8" id="KW-1185">Reference proteome</keyword>
<feature type="domain" description="Major facilitator superfamily (MFS) profile" evidence="7">
    <location>
        <begin position="163"/>
        <end position="565"/>
    </location>
</feature>
<evidence type="ECO:0000256" key="5">
    <source>
        <dbReference type="ARBA" id="ARBA00023136"/>
    </source>
</evidence>
<dbReference type="SUPFAM" id="SSF103473">
    <property type="entry name" value="MFS general substrate transporter"/>
    <property type="match status" value="2"/>
</dbReference>
<feature type="transmembrane region" description="Helical" evidence="6">
    <location>
        <begin position="20"/>
        <end position="38"/>
    </location>
</feature>
<evidence type="ECO:0000256" key="6">
    <source>
        <dbReference type="SAM" id="Phobius"/>
    </source>
</evidence>
<dbReference type="InterPro" id="IPR036259">
    <property type="entry name" value="MFS_trans_sf"/>
</dbReference>
<dbReference type="Gene3D" id="1.20.1250.20">
    <property type="entry name" value="MFS general substrate transporter like domains"/>
    <property type="match status" value="3"/>
</dbReference>
<feature type="transmembrane region" description="Helical" evidence="6">
    <location>
        <begin position="509"/>
        <end position="533"/>
    </location>
</feature>
<dbReference type="Proteomes" id="UP000038045">
    <property type="component" value="Unplaced"/>
</dbReference>
<protein>
    <submittedName>
        <fullName evidence="9">MFS domain-containing protein</fullName>
    </submittedName>
</protein>
<evidence type="ECO:0000313" key="8">
    <source>
        <dbReference type="Proteomes" id="UP000038045"/>
    </source>
</evidence>
<dbReference type="WBParaSite" id="PTRK_0000317500.1">
    <property type="protein sequence ID" value="PTRK_0000317500.1"/>
    <property type="gene ID" value="PTRK_0000317500"/>
</dbReference>
<feature type="transmembrane region" description="Helical" evidence="6">
    <location>
        <begin position="438"/>
        <end position="460"/>
    </location>
</feature>
<dbReference type="PROSITE" id="PS50850">
    <property type="entry name" value="MFS"/>
    <property type="match status" value="1"/>
</dbReference>
<feature type="transmembrane region" description="Helical" evidence="6">
    <location>
        <begin position="161"/>
        <end position="188"/>
    </location>
</feature>
<dbReference type="InterPro" id="IPR011701">
    <property type="entry name" value="MFS"/>
</dbReference>
<dbReference type="InterPro" id="IPR020846">
    <property type="entry name" value="MFS_dom"/>
</dbReference>
<feature type="transmembrane region" description="Helical" evidence="6">
    <location>
        <begin position="120"/>
        <end position="141"/>
    </location>
</feature>
<name>A0A0N4Z7M3_PARTI</name>
<evidence type="ECO:0000256" key="2">
    <source>
        <dbReference type="ARBA" id="ARBA00022448"/>
    </source>
</evidence>
<evidence type="ECO:0000259" key="7">
    <source>
        <dbReference type="PROSITE" id="PS50850"/>
    </source>
</evidence>
<dbReference type="PANTHER" id="PTHR23506">
    <property type="entry name" value="GH10249P"/>
    <property type="match status" value="1"/>
</dbReference>
<comment type="subcellular location">
    <subcellularLocation>
        <location evidence="1">Membrane</location>
        <topology evidence="1">Multi-pass membrane protein</topology>
    </subcellularLocation>
</comment>
<feature type="transmembrane region" description="Helical" evidence="6">
    <location>
        <begin position="539"/>
        <end position="557"/>
    </location>
</feature>
<evidence type="ECO:0000256" key="4">
    <source>
        <dbReference type="ARBA" id="ARBA00022989"/>
    </source>
</evidence>
<feature type="transmembrane region" description="Helical" evidence="6">
    <location>
        <begin position="321"/>
        <end position="343"/>
    </location>
</feature>
<feature type="transmembrane region" description="Helical" evidence="6">
    <location>
        <begin position="466"/>
        <end position="488"/>
    </location>
</feature>
<dbReference type="Pfam" id="PF07690">
    <property type="entry name" value="MFS_1"/>
    <property type="match status" value="1"/>
</dbReference>
<keyword evidence="5 6" id="KW-0472">Membrane</keyword>
<feature type="transmembrane region" description="Helical" evidence="6">
    <location>
        <begin position="373"/>
        <end position="389"/>
    </location>
</feature>
<feature type="transmembrane region" description="Helical" evidence="6">
    <location>
        <begin position="200"/>
        <end position="218"/>
    </location>
</feature>
<evidence type="ECO:0000256" key="3">
    <source>
        <dbReference type="ARBA" id="ARBA00022692"/>
    </source>
</evidence>
<dbReference type="AlphaFoldDB" id="A0A0N4Z7M3"/>
<feature type="transmembrane region" description="Helical" evidence="6">
    <location>
        <begin position="224"/>
        <end position="244"/>
    </location>
</feature>
<feature type="transmembrane region" description="Helical" evidence="6">
    <location>
        <begin position="256"/>
        <end position="282"/>
    </location>
</feature>
<keyword evidence="3 6" id="KW-0812">Transmembrane</keyword>
<feature type="transmembrane region" description="Helical" evidence="6">
    <location>
        <begin position="409"/>
        <end position="429"/>
    </location>
</feature>
<keyword evidence="4 6" id="KW-1133">Transmembrane helix</keyword>
<proteinExistence type="predicted"/>
<dbReference type="STRING" id="131310.A0A0N4Z7M3"/>
<dbReference type="InterPro" id="IPR050930">
    <property type="entry name" value="MFS_Vesicular_Transporter"/>
</dbReference>
<sequence>MHDATFAIGCQKFNLTSSQIGMLFLCIGGLYAIFAPIWGCIIDKCDISGYFFNVGYFLITISFAIMGPLPFFNYKPTIPLYAVSLSLVGLGCSMLFVPVFKQCMNIVVKEHHYSDNIQTLSIISGVFGSAFCIGAFLGPLIGSGLVSGNTTSFKSFTLKQWIVLIVLIVTNIVSPMAFACISPFFVTVAESKGMTITENGIVFAVFDLLGFLLSPFVGKMITKFGIKAIFTSGIAFLSLGTLIFSLTNSITSGTWFFISTLILRIIQSIGNAMILTTTYAIAANDFPDSMSSVLGLVETGAGIGYTSGSVLGGFLYQYLGYASPFLVLGGICFITGIISFFYISPKNKNDESDKNNENEESLTFIEAIKIKDLWCILYTLSVSGFILGMEDSTFAIGCKQFNLKSSQIGLLLLCLGGLYAIFAPIWGFLIDKWPISEYLFIGGYILTTVGFSIMGPLPFLNYKPSIPLYGISLAILGLACSMMFVPAFKQCMDIAIKEHHFADNLQTSSIISGAFSSSLSLGAFLGPLIGSIIVNNVGYGNTLSIMALINFISVCFCDKKCNHNF</sequence>
<evidence type="ECO:0000313" key="9">
    <source>
        <dbReference type="WBParaSite" id="PTRK_0000317500.1"/>
    </source>
</evidence>
<accession>A0A0N4Z7M3</accession>
<evidence type="ECO:0000256" key="1">
    <source>
        <dbReference type="ARBA" id="ARBA00004141"/>
    </source>
</evidence>
<organism evidence="8 9">
    <name type="scientific">Parastrongyloides trichosuri</name>
    <name type="common">Possum-specific nematode worm</name>
    <dbReference type="NCBI Taxonomy" id="131310"/>
    <lineage>
        <taxon>Eukaryota</taxon>
        <taxon>Metazoa</taxon>
        <taxon>Ecdysozoa</taxon>
        <taxon>Nematoda</taxon>
        <taxon>Chromadorea</taxon>
        <taxon>Rhabditida</taxon>
        <taxon>Tylenchina</taxon>
        <taxon>Panagrolaimomorpha</taxon>
        <taxon>Strongyloidoidea</taxon>
        <taxon>Strongyloididae</taxon>
        <taxon>Parastrongyloides</taxon>
    </lineage>
</organism>
<feature type="transmembrane region" description="Helical" evidence="6">
    <location>
        <begin position="50"/>
        <end position="72"/>
    </location>
</feature>
<keyword evidence="2" id="KW-0813">Transport</keyword>
<dbReference type="GO" id="GO:0022857">
    <property type="term" value="F:transmembrane transporter activity"/>
    <property type="evidence" value="ECO:0007669"/>
    <property type="project" value="InterPro"/>
</dbReference>
<reference evidence="9" key="1">
    <citation type="submission" date="2017-02" db="UniProtKB">
        <authorList>
            <consortium name="WormBaseParasite"/>
        </authorList>
    </citation>
    <scope>IDENTIFICATION</scope>
</reference>